<dbReference type="PATRIC" id="fig|284581.3.peg.4197"/>
<reference evidence="5" key="1">
    <citation type="submission" date="2015-08" db="EMBL/GenBank/DDBJ databases">
        <title>Fjat-14210 dsm16467.</title>
        <authorList>
            <person name="Liu B."/>
            <person name="Wang J."/>
            <person name="Zhu Y."/>
            <person name="Liu G."/>
            <person name="Chen Q."/>
            <person name="Chen Z."/>
            <person name="Lan J."/>
            <person name="Che J."/>
            <person name="Ge C."/>
            <person name="Shi H."/>
            <person name="Pan Z."/>
            <person name="Liu X."/>
        </authorList>
    </citation>
    <scope>NUCLEOTIDE SEQUENCE [LARGE SCALE GENOMIC DNA]</scope>
    <source>
        <strain evidence="5">DSM 16467</strain>
    </source>
</reference>
<dbReference type="EMBL" id="LILC01000030">
    <property type="protein sequence ID" value="KOO41062.1"/>
    <property type="molecule type" value="Genomic_DNA"/>
</dbReference>
<comment type="similarity">
    <text evidence="1">Belongs to the NAD(P)-dependent epimerase/dehydratase family. SDR39U1 subfamily.</text>
</comment>
<dbReference type="PANTHER" id="PTHR11092:SF0">
    <property type="entry name" value="EPIMERASE FAMILY PROTEIN SDR39U1"/>
    <property type="match status" value="1"/>
</dbReference>
<protein>
    <submittedName>
        <fullName evidence="4">Multidrug MFS transporter</fullName>
    </submittedName>
</protein>
<dbReference type="InterPro" id="IPR001509">
    <property type="entry name" value="Epimerase_deHydtase"/>
</dbReference>
<dbReference type="Gene3D" id="3.40.50.720">
    <property type="entry name" value="NAD(P)-binding Rossmann-like Domain"/>
    <property type="match status" value="1"/>
</dbReference>
<dbReference type="OrthoDB" id="9801773at2"/>
<dbReference type="Pfam" id="PF08338">
    <property type="entry name" value="DUF1731"/>
    <property type="match status" value="1"/>
</dbReference>
<dbReference type="InterPro" id="IPR013549">
    <property type="entry name" value="DUF1731"/>
</dbReference>
<dbReference type="PANTHER" id="PTHR11092">
    <property type="entry name" value="SUGAR NUCLEOTIDE EPIMERASE RELATED"/>
    <property type="match status" value="1"/>
</dbReference>
<dbReference type="AlphaFoldDB" id="A0A0M0KR43"/>
<dbReference type="Proteomes" id="UP000037558">
    <property type="component" value="Unassembled WGS sequence"/>
</dbReference>
<dbReference type="InterPro" id="IPR036291">
    <property type="entry name" value="NAD(P)-bd_dom_sf"/>
</dbReference>
<organism evidence="4 5">
    <name type="scientific">Priestia koreensis</name>
    <dbReference type="NCBI Taxonomy" id="284581"/>
    <lineage>
        <taxon>Bacteria</taxon>
        <taxon>Bacillati</taxon>
        <taxon>Bacillota</taxon>
        <taxon>Bacilli</taxon>
        <taxon>Bacillales</taxon>
        <taxon>Bacillaceae</taxon>
        <taxon>Priestia</taxon>
    </lineage>
</organism>
<name>A0A0M0KR43_9BACI</name>
<evidence type="ECO:0000313" key="5">
    <source>
        <dbReference type="Proteomes" id="UP000037558"/>
    </source>
</evidence>
<dbReference type="InterPro" id="IPR010099">
    <property type="entry name" value="SDR39U1"/>
</dbReference>
<keyword evidence="5" id="KW-1185">Reference proteome</keyword>
<feature type="domain" description="NAD-dependent epimerase/dehydratase" evidence="2">
    <location>
        <begin position="3"/>
        <end position="219"/>
    </location>
</feature>
<evidence type="ECO:0000259" key="2">
    <source>
        <dbReference type="Pfam" id="PF01370"/>
    </source>
</evidence>
<dbReference type="SUPFAM" id="SSF51735">
    <property type="entry name" value="NAD(P)-binding Rossmann-fold domains"/>
    <property type="match status" value="1"/>
</dbReference>
<accession>A0A0M0KR43</accession>
<evidence type="ECO:0000313" key="4">
    <source>
        <dbReference type="EMBL" id="KOO41062.1"/>
    </source>
</evidence>
<dbReference type="CDD" id="cd05242">
    <property type="entry name" value="SDR_a8"/>
    <property type="match status" value="1"/>
</dbReference>
<evidence type="ECO:0000259" key="3">
    <source>
        <dbReference type="Pfam" id="PF08338"/>
    </source>
</evidence>
<dbReference type="Pfam" id="PF01370">
    <property type="entry name" value="Epimerase"/>
    <property type="match status" value="1"/>
</dbReference>
<dbReference type="STRING" id="284581.AMD01_19100"/>
<comment type="caution">
    <text evidence="4">The sequence shown here is derived from an EMBL/GenBank/DDBJ whole genome shotgun (WGS) entry which is preliminary data.</text>
</comment>
<feature type="domain" description="DUF1731" evidence="3">
    <location>
        <begin position="253"/>
        <end position="299"/>
    </location>
</feature>
<dbReference type="NCBIfam" id="TIGR01777">
    <property type="entry name" value="yfcH"/>
    <property type="match status" value="1"/>
</dbReference>
<dbReference type="RefSeq" id="WP_053403045.1">
    <property type="nucleotide sequence ID" value="NZ_JAUKEN010000005.1"/>
</dbReference>
<proteinExistence type="inferred from homology"/>
<gene>
    <name evidence="4" type="ORF">AMD01_19100</name>
</gene>
<sequence length="300" mass="33126">MKIVIAGGTGLVGSALTKHFLQHGHTVAILTRNANKPKHDPNLSYIEWMKTDSYPEHEVEGADAVINLAGVSLNSGRWTEERKKAILSSRLETTTEIVRILGTLKQKPSVYINASAVGYYGTSLTDTFTDYSASSGDDFLAQTVKAWEQAAMQAENIGIRTVLARFGIVLDRNKGALPTMVLPYKLFAGGTLGSGKQWVSWIHIQDLVHILAFVIEHKDIEGPLNVTTPHPIRMKEMGKAIARAIHRPHWLPAPSFALKIVLGDMSLMVLEGQKVIPQKLGEHHYNFAYNNIDEALKDLL</sequence>
<evidence type="ECO:0000256" key="1">
    <source>
        <dbReference type="ARBA" id="ARBA00009353"/>
    </source>
</evidence>